<sequence>MHVFLNNFCFRKNQNKVIFVLKNKITVKAKGRYG</sequence>
<name>A0A6C0AZK7_9ZZZZ</name>
<reference evidence="1" key="1">
    <citation type="journal article" date="2020" name="Nature">
        <title>Giant virus diversity and host interactions through global metagenomics.</title>
        <authorList>
            <person name="Schulz F."/>
            <person name="Roux S."/>
            <person name="Paez-Espino D."/>
            <person name="Jungbluth S."/>
            <person name="Walsh D.A."/>
            <person name="Denef V.J."/>
            <person name="McMahon K.D."/>
            <person name="Konstantinidis K.T."/>
            <person name="Eloe-Fadrosh E.A."/>
            <person name="Kyrpides N.C."/>
            <person name="Woyke T."/>
        </authorList>
    </citation>
    <scope>NUCLEOTIDE SEQUENCE</scope>
    <source>
        <strain evidence="1">GVMAG-M-3300009182-67</strain>
    </source>
</reference>
<evidence type="ECO:0000313" key="1">
    <source>
        <dbReference type="EMBL" id="QHS84951.1"/>
    </source>
</evidence>
<organism evidence="1">
    <name type="scientific">viral metagenome</name>
    <dbReference type="NCBI Taxonomy" id="1070528"/>
    <lineage>
        <taxon>unclassified sequences</taxon>
        <taxon>metagenomes</taxon>
        <taxon>organismal metagenomes</taxon>
    </lineage>
</organism>
<dbReference type="AlphaFoldDB" id="A0A6C0AZK7"/>
<protein>
    <submittedName>
        <fullName evidence="1">Uncharacterized protein</fullName>
    </submittedName>
</protein>
<accession>A0A6C0AZK7</accession>
<dbReference type="EMBL" id="MN739039">
    <property type="protein sequence ID" value="QHS84951.1"/>
    <property type="molecule type" value="Genomic_DNA"/>
</dbReference>
<proteinExistence type="predicted"/>